<dbReference type="AlphaFoldDB" id="A0A4C2ACN1"/>
<accession>A0A4C2ACN1</accession>
<dbReference type="EMBL" id="BGZK01002960">
    <property type="protein sequence ID" value="GBP97572.1"/>
    <property type="molecule type" value="Genomic_DNA"/>
</dbReference>
<organism evidence="1 2">
    <name type="scientific">Eumeta variegata</name>
    <name type="common">Bagworm moth</name>
    <name type="synonym">Eumeta japonica</name>
    <dbReference type="NCBI Taxonomy" id="151549"/>
    <lineage>
        <taxon>Eukaryota</taxon>
        <taxon>Metazoa</taxon>
        <taxon>Ecdysozoa</taxon>
        <taxon>Arthropoda</taxon>
        <taxon>Hexapoda</taxon>
        <taxon>Insecta</taxon>
        <taxon>Pterygota</taxon>
        <taxon>Neoptera</taxon>
        <taxon>Endopterygota</taxon>
        <taxon>Lepidoptera</taxon>
        <taxon>Glossata</taxon>
        <taxon>Ditrysia</taxon>
        <taxon>Tineoidea</taxon>
        <taxon>Psychidae</taxon>
        <taxon>Oiketicinae</taxon>
        <taxon>Eumeta</taxon>
    </lineage>
</organism>
<gene>
    <name evidence="1" type="ORF">EVAR_90299_1</name>
</gene>
<comment type="caution">
    <text evidence="1">The sequence shown here is derived from an EMBL/GenBank/DDBJ whole genome shotgun (WGS) entry which is preliminary data.</text>
</comment>
<name>A0A4C2ACN1_EUMVA</name>
<evidence type="ECO:0000313" key="2">
    <source>
        <dbReference type="Proteomes" id="UP000299102"/>
    </source>
</evidence>
<keyword evidence="2" id="KW-1185">Reference proteome</keyword>
<proteinExistence type="predicted"/>
<reference evidence="1 2" key="1">
    <citation type="journal article" date="2019" name="Commun. Biol.">
        <title>The bagworm genome reveals a unique fibroin gene that provides high tensile strength.</title>
        <authorList>
            <person name="Kono N."/>
            <person name="Nakamura H."/>
            <person name="Ohtoshi R."/>
            <person name="Tomita M."/>
            <person name="Numata K."/>
            <person name="Arakawa K."/>
        </authorList>
    </citation>
    <scope>NUCLEOTIDE SEQUENCE [LARGE SCALE GENOMIC DNA]</scope>
</reference>
<dbReference type="OrthoDB" id="7510738at2759"/>
<evidence type="ECO:0000313" key="1">
    <source>
        <dbReference type="EMBL" id="GBP97572.1"/>
    </source>
</evidence>
<protein>
    <submittedName>
        <fullName evidence="1">Uncharacterized protein</fullName>
    </submittedName>
</protein>
<sequence>MNDFRRRPDPISCRPFTVSVAVRHVCRRDVNVPINQVRTSIPHDSKEIDASQAERLGRSCLSIVPRSRSHARLRRNATMSHAFSCVQPAFIDLWASWLTPVARRCGKFRQHTGV</sequence>
<dbReference type="Proteomes" id="UP000299102">
    <property type="component" value="Unassembled WGS sequence"/>
</dbReference>